<feature type="transmembrane region" description="Helical" evidence="2">
    <location>
        <begin position="62"/>
        <end position="87"/>
    </location>
</feature>
<feature type="domain" description="Cell division protein A N-terminal" evidence="3">
    <location>
        <begin position="9"/>
        <end position="153"/>
    </location>
</feature>
<name>A0A482T1Q3_9EURY</name>
<evidence type="ECO:0000313" key="5">
    <source>
        <dbReference type="Proteomes" id="UP000294028"/>
    </source>
</evidence>
<feature type="compositionally biased region" description="Acidic residues" evidence="1">
    <location>
        <begin position="165"/>
        <end position="182"/>
    </location>
</feature>
<sequence length="299" mass="31990">MQRTSPGEYLHELYRRFVGPVEDSRTVYAGFGLFFTGVGLVIVSIAAFLWSTTVPPGETVKYVFRELAVATGATGIPLVLLAVTVLLPVSRRIAAVGALGFGACVAATVRFTQIYWQHWFQNSSFVVGLYALGAVIVVATAGTALSGYRVERAIEHDVPARSEIAGEETGDEAGNDGESYSDEEIQRDIEAAMDSVDLNWGGVERDDGERLTLTESDDTVEQVSLANAKVNEAHGESVDAAVNGLRGLRGGEKKTASGAGTDDQASALQELRAAQQEQEERNEAQTSDGLLGSIRSLFR</sequence>
<protein>
    <recommendedName>
        <fullName evidence="3">Cell division protein A N-terminal domain-containing protein</fullName>
    </recommendedName>
</protein>
<reference evidence="4 5" key="1">
    <citation type="submission" date="2018-12" db="EMBL/GenBank/DDBJ databases">
        <title>Genome analysis provides insights into bioremediation potentialities of Halogeometricum borinquense strain N11.</title>
        <authorList>
            <person name="Najjari A."/>
            <person name="Youssef N."/>
            <person name="Fhoula I."/>
            <person name="Ben Dhia O."/>
            <person name="Mahjoubi M."/>
            <person name="Ouzari H.I."/>
            <person name="Cherif A."/>
        </authorList>
    </citation>
    <scope>NUCLEOTIDE SEQUENCE [LARGE SCALE GENOMIC DNA]</scope>
    <source>
        <strain evidence="4 5">N11</strain>
    </source>
</reference>
<feature type="region of interest" description="Disordered" evidence="1">
    <location>
        <begin position="272"/>
        <end position="299"/>
    </location>
</feature>
<dbReference type="AlphaFoldDB" id="A0A482T1Q3"/>
<proteinExistence type="predicted"/>
<keyword evidence="2" id="KW-0472">Membrane</keyword>
<evidence type="ECO:0000313" key="4">
    <source>
        <dbReference type="EMBL" id="RYJ08660.1"/>
    </source>
</evidence>
<feature type="transmembrane region" description="Helical" evidence="2">
    <location>
        <begin position="124"/>
        <end position="145"/>
    </location>
</feature>
<dbReference type="InterPro" id="IPR055563">
    <property type="entry name" value="CdpA_N"/>
</dbReference>
<evidence type="ECO:0000259" key="3">
    <source>
        <dbReference type="Pfam" id="PF23600"/>
    </source>
</evidence>
<accession>A0A482T1Q3</accession>
<dbReference type="EMBL" id="RZHH01000003">
    <property type="protein sequence ID" value="RYJ08660.1"/>
    <property type="molecule type" value="Genomic_DNA"/>
</dbReference>
<feature type="transmembrane region" description="Helical" evidence="2">
    <location>
        <begin position="93"/>
        <end position="112"/>
    </location>
</feature>
<evidence type="ECO:0000256" key="1">
    <source>
        <dbReference type="SAM" id="MobiDB-lite"/>
    </source>
</evidence>
<keyword evidence="2" id="KW-1133">Transmembrane helix</keyword>
<gene>
    <name evidence="4" type="ORF">ELS19_19460</name>
</gene>
<feature type="region of interest" description="Disordered" evidence="1">
    <location>
        <begin position="159"/>
        <end position="182"/>
    </location>
</feature>
<organism evidence="4 5">
    <name type="scientific">Halogeometricum borinquense</name>
    <dbReference type="NCBI Taxonomy" id="60847"/>
    <lineage>
        <taxon>Archaea</taxon>
        <taxon>Methanobacteriati</taxon>
        <taxon>Methanobacteriota</taxon>
        <taxon>Stenosarchaea group</taxon>
        <taxon>Halobacteria</taxon>
        <taxon>Halobacteriales</taxon>
        <taxon>Haloferacaceae</taxon>
        <taxon>Halogeometricum</taxon>
    </lineage>
</organism>
<evidence type="ECO:0000256" key="2">
    <source>
        <dbReference type="SAM" id="Phobius"/>
    </source>
</evidence>
<dbReference type="Proteomes" id="UP000294028">
    <property type="component" value="Unassembled WGS sequence"/>
</dbReference>
<feature type="transmembrane region" description="Helical" evidence="2">
    <location>
        <begin position="27"/>
        <end position="50"/>
    </location>
</feature>
<dbReference type="RefSeq" id="WP_129786613.1">
    <property type="nucleotide sequence ID" value="NZ_RZHH01000003.1"/>
</dbReference>
<comment type="caution">
    <text evidence="4">The sequence shown here is derived from an EMBL/GenBank/DDBJ whole genome shotgun (WGS) entry which is preliminary data.</text>
</comment>
<keyword evidence="2" id="KW-0812">Transmembrane</keyword>
<dbReference type="Pfam" id="PF23600">
    <property type="entry name" value="CdpA_N"/>
    <property type="match status" value="1"/>
</dbReference>